<evidence type="ECO:0000256" key="9">
    <source>
        <dbReference type="ARBA" id="ARBA00022723"/>
    </source>
</evidence>
<dbReference type="InterPro" id="IPR016166">
    <property type="entry name" value="FAD-bd_PCMH"/>
</dbReference>
<dbReference type="InterPro" id="IPR036010">
    <property type="entry name" value="2Fe-2S_ferredoxin-like_sf"/>
</dbReference>
<dbReference type="Pfam" id="PF01315">
    <property type="entry name" value="Ald_Xan_dh_C"/>
    <property type="match status" value="1"/>
</dbReference>
<evidence type="ECO:0000259" key="20">
    <source>
        <dbReference type="PROSITE" id="PS51085"/>
    </source>
</evidence>
<dbReference type="InterPro" id="IPR036884">
    <property type="entry name" value="2Fe-2S-bd_dom_sf"/>
</dbReference>
<organism evidence="22 23">
    <name type="scientific">Sphagnum jensenii</name>
    <dbReference type="NCBI Taxonomy" id="128206"/>
    <lineage>
        <taxon>Eukaryota</taxon>
        <taxon>Viridiplantae</taxon>
        <taxon>Streptophyta</taxon>
        <taxon>Embryophyta</taxon>
        <taxon>Bryophyta</taxon>
        <taxon>Sphagnophytina</taxon>
        <taxon>Sphagnopsida</taxon>
        <taxon>Sphagnales</taxon>
        <taxon>Sphagnaceae</taxon>
        <taxon>Sphagnum</taxon>
    </lineage>
</organism>
<comment type="catalytic activity">
    <reaction evidence="18">
        <text>hypoxanthine + NAD(+) + H2O = xanthine + NADH + H(+)</text>
        <dbReference type="Rhea" id="RHEA:24670"/>
        <dbReference type="ChEBI" id="CHEBI:15377"/>
        <dbReference type="ChEBI" id="CHEBI:15378"/>
        <dbReference type="ChEBI" id="CHEBI:17368"/>
        <dbReference type="ChEBI" id="CHEBI:17712"/>
        <dbReference type="ChEBI" id="CHEBI:57540"/>
        <dbReference type="ChEBI" id="CHEBI:57945"/>
        <dbReference type="EC" id="1.17.1.4"/>
    </reaction>
</comment>
<evidence type="ECO:0000256" key="6">
    <source>
        <dbReference type="ARBA" id="ARBA00022505"/>
    </source>
</evidence>
<dbReference type="Pfam" id="PF00941">
    <property type="entry name" value="FAD_binding_5"/>
    <property type="match status" value="1"/>
</dbReference>
<dbReference type="SUPFAM" id="SSF54292">
    <property type="entry name" value="2Fe-2S ferredoxin-like"/>
    <property type="match status" value="1"/>
</dbReference>
<dbReference type="Gene3D" id="3.30.465.10">
    <property type="match status" value="1"/>
</dbReference>
<evidence type="ECO:0000256" key="18">
    <source>
        <dbReference type="ARBA" id="ARBA00049517"/>
    </source>
</evidence>
<dbReference type="Gene3D" id="3.30.365.10">
    <property type="entry name" value="Aldehyde oxidase/xanthine dehydrogenase, molybdopterin binding domain"/>
    <property type="match status" value="4"/>
</dbReference>
<dbReference type="Pfam" id="PF03450">
    <property type="entry name" value="CO_deh_flav_C"/>
    <property type="match status" value="1"/>
</dbReference>
<dbReference type="Pfam" id="PF20256">
    <property type="entry name" value="MoCoBD_2"/>
    <property type="match status" value="1"/>
</dbReference>
<keyword evidence="11" id="KW-0560">Oxidoreductase</keyword>
<dbReference type="PROSITE" id="PS51387">
    <property type="entry name" value="FAD_PCMH"/>
    <property type="match status" value="1"/>
</dbReference>
<keyword evidence="6" id="KW-0500">Molybdenum</keyword>
<dbReference type="InterPro" id="IPR037165">
    <property type="entry name" value="AldOxase/xan_DH_Mopterin-bd_sf"/>
</dbReference>
<comment type="subcellular location">
    <subcellularLocation>
        <location evidence="3">Peroxisome</location>
    </subcellularLocation>
</comment>
<dbReference type="PANTHER" id="PTHR45444">
    <property type="entry name" value="XANTHINE DEHYDROGENASE"/>
    <property type="match status" value="1"/>
</dbReference>
<keyword evidence="8" id="KW-0001">2Fe-2S</keyword>
<dbReference type="InterPro" id="IPR002888">
    <property type="entry name" value="2Fe-2S-bd"/>
</dbReference>
<evidence type="ECO:0000256" key="2">
    <source>
        <dbReference type="ARBA" id="ARBA00001974"/>
    </source>
</evidence>
<keyword evidence="7" id="KW-0285">Flavoprotein</keyword>
<keyword evidence="23" id="KW-1185">Reference proteome</keyword>
<dbReference type="SUPFAM" id="SSF55447">
    <property type="entry name" value="CO dehydrogenase flavoprotein C-terminal domain-like"/>
    <property type="match status" value="1"/>
</dbReference>
<dbReference type="PANTHER" id="PTHR45444:SF3">
    <property type="entry name" value="XANTHINE DEHYDROGENASE"/>
    <property type="match status" value="1"/>
</dbReference>
<evidence type="ECO:0000313" key="22">
    <source>
        <dbReference type="EMBL" id="CAK9272939.1"/>
    </source>
</evidence>
<dbReference type="SUPFAM" id="SSF56003">
    <property type="entry name" value="Molybdenum cofactor-binding domain"/>
    <property type="match status" value="1"/>
</dbReference>
<dbReference type="InterPro" id="IPR002346">
    <property type="entry name" value="Mopterin_DH_FAD-bd"/>
</dbReference>
<feature type="compositionally biased region" description="Basic and acidic residues" evidence="19">
    <location>
        <begin position="235"/>
        <end position="244"/>
    </location>
</feature>
<evidence type="ECO:0000256" key="10">
    <source>
        <dbReference type="ARBA" id="ARBA00022827"/>
    </source>
</evidence>
<keyword evidence="10" id="KW-0274">FAD</keyword>
<evidence type="ECO:0000259" key="21">
    <source>
        <dbReference type="PROSITE" id="PS51387"/>
    </source>
</evidence>
<dbReference type="InterPro" id="IPR036856">
    <property type="entry name" value="Ald_Oxase/Xan_DH_a/b_sf"/>
</dbReference>
<accession>A0ABP0X2Y4</accession>
<dbReference type="Gene3D" id="3.10.20.30">
    <property type="match status" value="1"/>
</dbReference>
<dbReference type="InterPro" id="IPR006058">
    <property type="entry name" value="2Fe2S_fd_BS"/>
</dbReference>
<dbReference type="PIRSF" id="PIRSF000127">
    <property type="entry name" value="Xanthine_DH"/>
    <property type="match status" value="1"/>
</dbReference>
<dbReference type="InterPro" id="IPR016208">
    <property type="entry name" value="Ald_Oxase/xanthine_DH-like"/>
</dbReference>
<keyword evidence="9" id="KW-0479">Metal-binding</keyword>
<dbReference type="SUPFAM" id="SSF56176">
    <property type="entry name" value="FAD-binding/transporter-associated domain-like"/>
    <property type="match status" value="1"/>
</dbReference>
<comment type="similarity">
    <text evidence="4">Belongs to the xanthine dehydrogenase family.</text>
</comment>
<dbReference type="InterPro" id="IPR012675">
    <property type="entry name" value="Beta-grasp_dom_sf"/>
</dbReference>
<keyword evidence="12" id="KW-0408">Iron</keyword>
<comment type="catalytic activity">
    <reaction evidence="17">
        <text>xanthine + NAD(+) + H2O = urate + NADH + H(+)</text>
        <dbReference type="Rhea" id="RHEA:16669"/>
        <dbReference type="ChEBI" id="CHEBI:15377"/>
        <dbReference type="ChEBI" id="CHEBI:15378"/>
        <dbReference type="ChEBI" id="CHEBI:17712"/>
        <dbReference type="ChEBI" id="CHEBI:17775"/>
        <dbReference type="ChEBI" id="CHEBI:57540"/>
        <dbReference type="ChEBI" id="CHEBI:57945"/>
        <dbReference type="EC" id="1.17.1.4"/>
    </reaction>
</comment>
<keyword evidence="14" id="KW-0520">NAD</keyword>
<dbReference type="InterPro" id="IPR016167">
    <property type="entry name" value="FAD-bd_PCMH_sub1"/>
</dbReference>
<comment type="cofactor">
    <cofactor evidence="2">
        <name>FAD</name>
        <dbReference type="ChEBI" id="CHEBI:57692"/>
    </cofactor>
</comment>
<sequence>MRSLQEEEEEASASPPQQPIVYVNGKRHVLPSDSAHRTLLEYLRGIGLTGTKLGCGEGGCGACTVMLSHYDTQQQTIVHRAINACLAPLYSVEGMHVVTVEGIGNRRNGLHPVQEALAKAHGSQCGFCTPGFVMSMYSLLRTTQKPPTQHEIEESLAGNLCRCTGYRPILDAFRVFAKNEPSLYTDEAIHAAAGGVLPSSGSHKKGGVAGICPSTGNPCDCGKPAELQSKNGYVEHKSQEETGKKTAASNRSISTDHYGKDNIVPTKAEPIFPPELVSRKASSLVLSGAHGLMWYRPTNLNQLLDLKVRYPHAKLVGGNTEVGIETRFKNLHYPVLLAVTHVPELLGTKVRDDGLEVGASVTLTKLLELLQEMVKVQKEYKTASCKAFIEQLRWFAGAQIRNVSSIGGNICTASPISDLNPLWIAAGASFTVVSQGQCSRTVDAKDFFLGYRKVNLQKTEILASVFLPWTRPFEYVKEFKQAHRRDDDIALVNAGLRVALTQIDGAGWFVKEISLAYGGVAAMVLCATKTQEFLKGKPWNQQTLDQALSYLQKEIVIASNAPGGMVEFRRSLISSFFFKFFLFTTYKLEADASFVHGLPESYRSAVAQYIKEPSHGVQLFQTLSNGTAVGLPLQHQSASLQVTGEAEYVDDIAMPLHGLHAGLVLSTRPHARIVSIDSSEAEKQPGFEGFFSAKDVPGANDIGAIVHDEEVFATKTVTCVGQVIGIVVADTHENAKDAARKVRVEYEDIPAVLDMDQAVATGSFHPGSGRVLEIGDPDSFFSDTAIHSEDIQILEGDVRMGGQEHFYLEPMSSLVWTTDAGNEVHMVSSTQAPQKHQRYVAHVLGIPENRVVCKVKRIGGGFGGKETRSAFINVAAAVPAYLLQRPVRITLDRDMDMAITGQRHAFLGRYKVAFTKEGKVLALDVDIYNNGGNSLDLSSSVLERAMFHSDNVYKIPHMRVRGNVCFTNQSSNTAFRGFGGPQGMLIAENWIERIACTVGRRPEEIRELNFHEEGYETHYGQIVEECRTQRVWEELKASCEFDKRCSDVEAFNAQHRWKKRGVAMVPTKFGISFTTKFLNQAGALVQVYTDGTVLVTHGGVEMGQGLHTKMAQIAASSFGISPSHVFISETSTDKVPNSSPTAASASSDMYGGAVLDACEQIKARMKPIAEKSTSMTFAELANACYMERIDLSAHGFYITPDIGFNWSDGKGKPFNYYTFGAAFAEAEIDSLSGDYHLLRVDIVMDLGNSLNPVIDIGQVEGGFVQGLGWAMLEELKWGDPAHPWVRPGHLFTQGPGTYKIPTVNDIPIDFRVSLLKDAPNRRAVHSSKAVGEPPLFLASVALFAVKDAIAAARLESGHHGWFVLDTPATPERIRMACADVFTDTFTNSANMRPKLSI</sequence>
<dbReference type="EMBL" id="OZ020100">
    <property type="protein sequence ID" value="CAK9272939.1"/>
    <property type="molecule type" value="Genomic_DNA"/>
</dbReference>
<dbReference type="NCBIfam" id="TIGR02963">
    <property type="entry name" value="xanthine_xdhA"/>
    <property type="match status" value="1"/>
</dbReference>
<evidence type="ECO:0000256" key="17">
    <source>
        <dbReference type="ARBA" id="ARBA00049017"/>
    </source>
</evidence>
<dbReference type="SUPFAM" id="SSF47741">
    <property type="entry name" value="CO dehydrogenase ISP C-domain like"/>
    <property type="match status" value="1"/>
</dbReference>
<dbReference type="Pfam" id="PF02738">
    <property type="entry name" value="MoCoBD_1"/>
    <property type="match status" value="1"/>
</dbReference>
<evidence type="ECO:0000256" key="16">
    <source>
        <dbReference type="ARBA" id="ARBA00034078"/>
    </source>
</evidence>
<dbReference type="EC" id="1.17.1.4" evidence="5"/>
<dbReference type="SUPFAM" id="SSF54665">
    <property type="entry name" value="CO dehydrogenase molybdoprotein N-domain-like"/>
    <property type="match status" value="1"/>
</dbReference>
<dbReference type="PROSITE" id="PS51085">
    <property type="entry name" value="2FE2S_FER_2"/>
    <property type="match status" value="1"/>
</dbReference>
<reference evidence="22" key="1">
    <citation type="submission" date="2024-02" db="EMBL/GenBank/DDBJ databases">
        <authorList>
            <consortium name="ELIXIR-Norway"/>
            <consortium name="Elixir Norway"/>
        </authorList>
    </citation>
    <scope>NUCLEOTIDE SEQUENCE</scope>
</reference>
<dbReference type="InterPro" id="IPR005107">
    <property type="entry name" value="CO_DH_flav_C"/>
</dbReference>
<dbReference type="InterPro" id="IPR016169">
    <property type="entry name" value="FAD-bd_PCMH_sub2"/>
</dbReference>
<evidence type="ECO:0000256" key="12">
    <source>
        <dbReference type="ARBA" id="ARBA00023004"/>
    </source>
</evidence>
<protein>
    <recommendedName>
        <fullName evidence="5">xanthine dehydrogenase</fullName>
        <ecNumber evidence="5">1.17.1.4</ecNumber>
    </recommendedName>
</protein>
<comment type="cofactor">
    <cofactor evidence="16">
        <name>[2Fe-2S] cluster</name>
        <dbReference type="ChEBI" id="CHEBI:190135"/>
    </cofactor>
</comment>
<evidence type="ECO:0000256" key="7">
    <source>
        <dbReference type="ARBA" id="ARBA00022630"/>
    </source>
</evidence>
<evidence type="ECO:0000256" key="1">
    <source>
        <dbReference type="ARBA" id="ARBA00001924"/>
    </source>
</evidence>
<evidence type="ECO:0000256" key="14">
    <source>
        <dbReference type="ARBA" id="ARBA00023027"/>
    </source>
</evidence>
<dbReference type="SMART" id="SM01008">
    <property type="entry name" value="Ald_Xan_dh_C"/>
    <property type="match status" value="1"/>
</dbReference>
<dbReference type="InterPro" id="IPR014307">
    <property type="entry name" value="Xanthine_DH_ssu"/>
</dbReference>
<dbReference type="PROSITE" id="PS00197">
    <property type="entry name" value="2FE2S_FER_1"/>
    <property type="match status" value="1"/>
</dbReference>
<evidence type="ECO:0000256" key="8">
    <source>
        <dbReference type="ARBA" id="ARBA00022714"/>
    </source>
</evidence>
<proteinExistence type="inferred from homology"/>
<dbReference type="InterPro" id="IPR001041">
    <property type="entry name" value="2Fe-2S_ferredoxin-type"/>
</dbReference>
<comment type="cofactor">
    <cofactor evidence="1">
        <name>Mo-molybdopterin</name>
        <dbReference type="ChEBI" id="CHEBI:71302"/>
    </cofactor>
</comment>
<evidence type="ECO:0000256" key="11">
    <source>
        <dbReference type="ARBA" id="ARBA00023002"/>
    </source>
</evidence>
<name>A0ABP0X2Y4_9BRYO</name>
<dbReference type="InterPro" id="IPR046867">
    <property type="entry name" value="AldOxase/xan_DH_MoCoBD2"/>
</dbReference>
<evidence type="ECO:0000256" key="3">
    <source>
        <dbReference type="ARBA" id="ARBA00004275"/>
    </source>
</evidence>
<gene>
    <name evidence="22" type="ORF">CSSPJE1EN1_LOCUS18417</name>
</gene>
<dbReference type="Gene3D" id="3.30.43.10">
    <property type="entry name" value="Uridine Diphospho-n-acetylenolpyruvylglucosamine Reductase, domain 2"/>
    <property type="match status" value="1"/>
</dbReference>
<dbReference type="Gene3D" id="3.90.1170.50">
    <property type="entry name" value="Aldehyde oxidase/xanthine dehydrogenase, a/b hammerhead"/>
    <property type="match status" value="1"/>
</dbReference>
<dbReference type="Pfam" id="PF01799">
    <property type="entry name" value="Fer2_2"/>
    <property type="match status" value="1"/>
</dbReference>
<dbReference type="SMART" id="SM01092">
    <property type="entry name" value="CO_deh_flav_C"/>
    <property type="match status" value="1"/>
</dbReference>
<dbReference type="InterPro" id="IPR008274">
    <property type="entry name" value="AldOxase/xan_DH_MoCoBD1"/>
</dbReference>
<dbReference type="Gene3D" id="3.30.390.50">
    <property type="entry name" value="CO dehydrogenase flavoprotein, C-terminal domain"/>
    <property type="match status" value="1"/>
</dbReference>
<dbReference type="InterPro" id="IPR000674">
    <property type="entry name" value="Ald_Oxase/Xan_DH_a/b"/>
</dbReference>
<feature type="domain" description="FAD-binding PCMH-type" evidence="21">
    <location>
        <begin position="287"/>
        <end position="472"/>
    </location>
</feature>
<dbReference type="Proteomes" id="UP001497444">
    <property type="component" value="Chromosome 5"/>
</dbReference>
<evidence type="ECO:0000256" key="15">
    <source>
        <dbReference type="ARBA" id="ARBA00023140"/>
    </source>
</evidence>
<keyword evidence="15" id="KW-0576">Peroxisome</keyword>
<evidence type="ECO:0000256" key="5">
    <source>
        <dbReference type="ARBA" id="ARBA00013123"/>
    </source>
</evidence>
<dbReference type="Pfam" id="PF00111">
    <property type="entry name" value="Fer2"/>
    <property type="match status" value="1"/>
</dbReference>
<keyword evidence="13" id="KW-0411">Iron-sulfur</keyword>
<dbReference type="Gene3D" id="1.10.150.120">
    <property type="entry name" value="[2Fe-2S]-binding domain"/>
    <property type="match status" value="1"/>
</dbReference>
<evidence type="ECO:0000256" key="4">
    <source>
        <dbReference type="ARBA" id="ARBA00006849"/>
    </source>
</evidence>
<feature type="domain" description="2Fe-2S ferredoxin-type" evidence="20">
    <location>
        <begin position="17"/>
        <end position="103"/>
    </location>
</feature>
<dbReference type="InterPro" id="IPR036318">
    <property type="entry name" value="FAD-bd_PCMH-like_sf"/>
</dbReference>
<evidence type="ECO:0000256" key="19">
    <source>
        <dbReference type="SAM" id="MobiDB-lite"/>
    </source>
</evidence>
<evidence type="ECO:0000256" key="13">
    <source>
        <dbReference type="ARBA" id="ARBA00023014"/>
    </source>
</evidence>
<dbReference type="InterPro" id="IPR036683">
    <property type="entry name" value="CO_DH_flav_C_dom_sf"/>
</dbReference>
<evidence type="ECO:0000313" key="23">
    <source>
        <dbReference type="Proteomes" id="UP001497444"/>
    </source>
</evidence>
<feature type="region of interest" description="Disordered" evidence="19">
    <location>
        <begin position="235"/>
        <end position="260"/>
    </location>
</feature>